<gene>
    <name evidence="1" type="ORF">PG997_014725</name>
</gene>
<sequence length="313" mass="36305">MDLFKLPLQIRLEIFAYLFVKDDGIPIFCYTQGLPFVSDREMPFSTNQGLQPQLLRTNKCILQEASPLLYSKNKLSLLEMPLHEFAELRSGKPIVETFLVMIGSQARLVRHIALTLWTFVRDLDRANNTVNLDEWDRENLLAIQEMCPPTTTLEFRLVDWELSGHSLLELYELPETQLQLKTLASTLEGMTNPENVVLDIRVYVDEDDQEVKYDLANRLDEIPTGKKVMVVGNGNHRRKEIDDMESLALSYGWTVKVKRIKRRTWTTSDGECIVYSQEDLEAYKDDLVELELQRESERLWGPVIIGPGLRMRR</sequence>
<dbReference type="Proteomes" id="UP001433268">
    <property type="component" value="Unassembled WGS sequence"/>
</dbReference>
<accession>A0ABR1UXX1</accession>
<evidence type="ECO:0000313" key="1">
    <source>
        <dbReference type="EMBL" id="KAK8062628.1"/>
    </source>
</evidence>
<name>A0ABR1UXX1_9PEZI</name>
<evidence type="ECO:0000313" key="2">
    <source>
        <dbReference type="Proteomes" id="UP001433268"/>
    </source>
</evidence>
<reference evidence="1 2" key="1">
    <citation type="submission" date="2023-01" db="EMBL/GenBank/DDBJ databases">
        <title>Analysis of 21 Apiospora genomes using comparative genomics revels a genus with tremendous synthesis potential of carbohydrate active enzymes and secondary metabolites.</title>
        <authorList>
            <person name="Sorensen T."/>
        </authorList>
    </citation>
    <scope>NUCLEOTIDE SEQUENCE [LARGE SCALE GENOMIC DNA]</scope>
    <source>
        <strain evidence="1 2">CBS 114990</strain>
    </source>
</reference>
<protein>
    <submittedName>
        <fullName evidence="1">Uncharacterized protein</fullName>
    </submittedName>
</protein>
<keyword evidence="2" id="KW-1185">Reference proteome</keyword>
<comment type="caution">
    <text evidence="1">The sequence shown here is derived from an EMBL/GenBank/DDBJ whole genome shotgun (WGS) entry which is preliminary data.</text>
</comment>
<dbReference type="GeneID" id="92052099"/>
<proteinExistence type="predicted"/>
<dbReference type="EMBL" id="JAQQWN010000010">
    <property type="protein sequence ID" value="KAK8062628.1"/>
    <property type="molecule type" value="Genomic_DNA"/>
</dbReference>
<dbReference type="RefSeq" id="XP_066661227.1">
    <property type="nucleotide sequence ID" value="XM_066819039.1"/>
</dbReference>
<organism evidence="1 2">
    <name type="scientific">Apiospora hydei</name>
    <dbReference type="NCBI Taxonomy" id="1337664"/>
    <lineage>
        <taxon>Eukaryota</taxon>
        <taxon>Fungi</taxon>
        <taxon>Dikarya</taxon>
        <taxon>Ascomycota</taxon>
        <taxon>Pezizomycotina</taxon>
        <taxon>Sordariomycetes</taxon>
        <taxon>Xylariomycetidae</taxon>
        <taxon>Amphisphaeriales</taxon>
        <taxon>Apiosporaceae</taxon>
        <taxon>Apiospora</taxon>
    </lineage>
</organism>